<evidence type="ECO:0000256" key="3">
    <source>
        <dbReference type="PROSITE-ProRule" id="PRU01278"/>
    </source>
</evidence>
<dbReference type="PANTHER" id="PTHR33941:SF11">
    <property type="entry name" value="BACTERIAL MICROCOMPARTMENT SHELL PROTEIN PDUJ"/>
    <property type="match status" value="1"/>
</dbReference>
<gene>
    <name evidence="5" type="ORF">C8C78_13224</name>
    <name evidence="6" type="ORF">SAMN04488597_104113</name>
</gene>
<dbReference type="GO" id="GO:0031469">
    <property type="term" value="C:bacterial microcompartment"/>
    <property type="evidence" value="ECO:0007669"/>
    <property type="project" value="UniProtKB-SubCell"/>
</dbReference>
<reference evidence="6 8" key="1">
    <citation type="submission" date="2016-10" db="EMBL/GenBank/DDBJ databases">
        <authorList>
            <person name="Varghese N."/>
            <person name="Submissions S."/>
        </authorList>
    </citation>
    <scope>NUCLEOTIDE SEQUENCE [LARGE SCALE GENOMIC DNA]</scope>
    <source>
        <strain evidence="6 8">WG10</strain>
    </source>
</reference>
<name>A0A1G6KIF8_9FIRM</name>
<proteinExistence type="inferred from homology"/>
<dbReference type="Gene3D" id="3.30.70.1710">
    <property type="match status" value="1"/>
</dbReference>
<dbReference type="RefSeq" id="WP_110301193.1">
    <property type="nucleotide sequence ID" value="NZ_FMYT01000004.1"/>
</dbReference>
<dbReference type="SMART" id="SM00877">
    <property type="entry name" value="BMC"/>
    <property type="match status" value="1"/>
</dbReference>
<accession>A0A1G6KIF8</accession>
<evidence type="ECO:0000256" key="2">
    <source>
        <dbReference type="ARBA" id="ARBA00024446"/>
    </source>
</evidence>
<feature type="domain" description="BMC" evidence="4">
    <location>
        <begin position="5"/>
        <end position="90"/>
    </location>
</feature>
<dbReference type="Pfam" id="PF00936">
    <property type="entry name" value="BMC"/>
    <property type="match status" value="1"/>
</dbReference>
<dbReference type="AlphaFoldDB" id="A0A1G6KIF8"/>
<dbReference type="InterPro" id="IPR037233">
    <property type="entry name" value="CcmK-like_sf"/>
</dbReference>
<dbReference type="PROSITE" id="PS51930">
    <property type="entry name" value="BMC_2"/>
    <property type="match status" value="1"/>
</dbReference>
<dbReference type="EMBL" id="FMYT01000004">
    <property type="protein sequence ID" value="SDC30106.1"/>
    <property type="molecule type" value="Genomic_DNA"/>
</dbReference>
<evidence type="ECO:0000313" key="8">
    <source>
        <dbReference type="Proteomes" id="UP000324896"/>
    </source>
</evidence>
<protein>
    <submittedName>
        <fullName evidence="6">BMC domain-containing protein</fullName>
    </submittedName>
</protein>
<dbReference type="InterPro" id="IPR000249">
    <property type="entry name" value="BMC_dom"/>
</dbReference>
<dbReference type="Proteomes" id="UP000247389">
    <property type="component" value="Unassembled WGS sequence"/>
</dbReference>
<sequence>MANQSVGLIEVRGLVTAVHVVDAMVKAAGVKHLSTRKDLGGGLVTVVVEGDVGSVRAALEAGRNSISGRAEVFCSEIIPRPHPGLNKYLK</sequence>
<evidence type="ECO:0000256" key="1">
    <source>
        <dbReference type="ARBA" id="ARBA00024322"/>
    </source>
</evidence>
<keyword evidence="2" id="KW-1283">Bacterial microcompartment</keyword>
<dbReference type="InterPro" id="IPR050575">
    <property type="entry name" value="BMC_shell"/>
</dbReference>
<dbReference type="EMBL" id="QICM01000032">
    <property type="protein sequence ID" value="PXV62566.1"/>
    <property type="molecule type" value="Genomic_DNA"/>
</dbReference>
<evidence type="ECO:0000313" key="6">
    <source>
        <dbReference type="EMBL" id="SDC30106.1"/>
    </source>
</evidence>
<dbReference type="Proteomes" id="UP000324896">
    <property type="component" value="Unassembled WGS sequence"/>
</dbReference>
<evidence type="ECO:0000313" key="5">
    <source>
        <dbReference type="EMBL" id="PXV62566.1"/>
    </source>
</evidence>
<evidence type="ECO:0000313" key="7">
    <source>
        <dbReference type="Proteomes" id="UP000247389"/>
    </source>
</evidence>
<dbReference type="PANTHER" id="PTHR33941">
    <property type="entry name" value="PROPANEDIOL UTILIZATION PROTEIN PDUA"/>
    <property type="match status" value="1"/>
</dbReference>
<reference evidence="5 7" key="2">
    <citation type="submission" date="2018-04" db="EMBL/GenBank/DDBJ databases">
        <title>Subsurface microbial communities from deep shales in Ohio and West Virginia, USA.</title>
        <authorList>
            <person name="Wrighton K."/>
        </authorList>
    </citation>
    <scope>NUCLEOTIDE SEQUENCE [LARGE SCALE GENOMIC DNA]</scope>
    <source>
        <strain evidence="5 7">MSL28</strain>
    </source>
</reference>
<comment type="similarity">
    <text evidence="3">Belongs to the bacterial microcompartments protein family.</text>
</comment>
<comment type="subcellular location">
    <subcellularLocation>
        <location evidence="1">Bacterial microcompartment</location>
    </subcellularLocation>
</comment>
<evidence type="ECO:0000259" key="4">
    <source>
        <dbReference type="PROSITE" id="PS51930"/>
    </source>
</evidence>
<dbReference type="CDD" id="cd07045">
    <property type="entry name" value="BMC_CcmK_like"/>
    <property type="match status" value="1"/>
</dbReference>
<organism evidence="6 8">
    <name type="scientific">Halanaerobium congolense</name>
    <dbReference type="NCBI Taxonomy" id="54121"/>
    <lineage>
        <taxon>Bacteria</taxon>
        <taxon>Bacillati</taxon>
        <taxon>Bacillota</taxon>
        <taxon>Clostridia</taxon>
        <taxon>Halanaerobiales</taxon>
        <taxon>Halanaerobiaceae</taxon>
        <taxon>Halanaerobium</taxon>
    </lineage>
</organism>
<dbReference type="SUPFAM" id="SSF143414">
    <property type="entry name" value="CcmK-like"/>
    <property type="match status" value="1"/>
</dbReference>
<dbReference type="InterPro" id="IPR044872">
    <property type="entry name" value="CcmK/CsoS1_BMC"/>
</dbReference>